<dbReference type="GO" id="GO:0016020">
    <property type="term" value="C:membrane"/>
    <property type="evidence" value="ECO:0007669"/>
    <property type="project" value="UniProtKB-SubCell"/>
</dbReference>
<keyword evidence="3 6" id="KW-1133">Transmembrane helix</keyword>
<dbReference type="OrthoDB" id="5242293at2759"/>
<evidence type="ECO:0000256" key="1">
    <source>
        <dbReference type="ARBA" id="ARBA00004167"/>
    </source>
</evidence>
<feature type="compositionally biased region" description="Polar residues" evidence="5">
    <location>
        <begin position="295"/>
        <end position="309"/>
    </location>
</feature>
<dbReference type="EMBL" id="KE148148">
    <property type="protein sequence ID" value="EPE09016.1"/>
    <property type="molecule type" value="Genomic_DNA"/>
</dbReference>
<proteinExistence type="predicted"/>
<dbReference type="PANTHER" id="PTHR15549:SF30">
    <property type="entry name" value="MID2 DOMAIN-CONTAINING PROTEIN"/>
    <property type="match status" value="1"/>
</dbReference>
<dbReference type="Proteomes" id="UP000016923">
    <property type="component" value="Unassembled WGS sequence"/>
</dbReference>
<evidence type="ECO:0000256" key="4">
    <source>
        <dbReference type="ARBA" id="ARBA00023136"/>
    </source>
</evidence>
<keyword evidence="9" id="KW-1185">Reference proteome</keyword>
<sequence>MVASSRTLLGLLCLGLRLQAVTATCYFPDGTTANDTPCSSDEDENSACCGTGYACYGSAAQYYLCMATGDELKKSGASKFVRGSCTDKTWRSGNCPSVCVDEDRDNVGGGNGIGQCPDSDTEFYCISTGLGEDNCTTGFDIIDFVGTLTALTTIGVAESTSSSASSSTTSSTTTTSTTSTTTTGTTATTGTTGTATATSTSNSDGSSNSSRGSSNKTAIGVGVGVGVAGGLAILGGLALYLRNRNKKRADADAAASAAGFSGGAGGSPPINMDKAPTGYAPTPNLGAPPAGYYSPSGTSGTVVPPASTSPHPPSELYDSPVGYKGSPAPQQQHISEMPSTQAEARYEMA</sequence>
<dbReference type="eggNOG" id="ENOG502RUAF">
    <property type="taxonomic scope" value="Eukaryota"/>
</dbReference>
<protein>
    <submittedName>
        <fullName evidence="8">Uncharacterized protein</fullName>
    </submittedName>
</protein>
<evidence type="ECO:0000313" key="9">
    <source>
        <dbReference type="Proteomes" id="UP000016923"/>
    </source>
</evidence>
<dbReference type="OMA" id="TANDTPC"/>
<reference evidence="8 9" key="1">
    <citation type="journal article" date="2013" name="BMC Genomics">
        <title>The genome and transcriptome of the pine saprophyte Ophiostoma piceae, and a comparison with the bark beetle-associated pine pathogen Grosmannia clavigera.</title>
        <authorList>
            <person name="Haridas S."/>
            <person name="Wang Y."/>
            <person name="Lim L."/>
            <person name="Massoumi Alamouti S."/>
            <person name="Jackman S."/>
            <person name="Docking R."/>
            <person name="Robertson G."/>
            <person name="Birol I."/>
            <person name="Bohlmann J."/>
            <person name="Breuil C."/>
        </authorList>
    </citation>
    <scope>NUCLEOTIDE SEQUENCE [LARGE SCALE GENOMIC DNA]</scope>
    <source>
        <strain evidence="8 9">UAMH 11346</strain>
    </source>
</reference>
<dbReference type="STRING" id="1262450.S3CAR1"/>
<comment type="subcellular location">
    <subcellularLocation>
        <location evidence="1">Membrane</location>
        <topology evidence="1">Single-pass membrane protein</topology>
    </subcellularLocation>
</comment>
<name>S3CAR1_OPHP1</name>
<organism evidence="8 9">
    <name type="scientific">Ophiostoma piceae (strain UAMH 11346)</name>
    <name type="common">Sap stain fungus</name>
    <dbReference type="NCBI Taxonomy" id="1262450"/>
    <lineage>
        <taxon>Eukaryota</taxon>
        <taxon>Fungi</taxon>
        <taxon>Dikarya</taxon>
        <taxon>Ascomycota</taxon>
        <taxon>Pezizomycotina</taxon>
        <taxon>Sordariomycetes</taxon>
        <taxon>Sordariomycetidae</taxon>
        <taxon>Ophiostomatales</taxon>
        <taxon>Ophiostomataceae</taxon>
        <taxon>Ophiostoma</taxon>
    </lineage>
</organism>
<evidence type="ECO:0000313" key="8">
    <source>
        <dbReference type="EMBL" id="EPE09016.1"/>
    </source>
</evidence>
<evidence type="ECO:0000256" key="5">
    <source>
        <dbReference type="SAM" id="MobiDB-lite"/>
    </source>
</evidence>
<dbReference type="GO" id="GO:0071944">
    <property type="term" value="C:cell periphery"/>
    <property type="evidence" value="ECO:0007669"/>
    <property type="project" value="UniProtKB-ARBA"/>
</dbReference>
<feature type="chain" id="PRO_5004518547" evidence="7">
    <location>
        <begin position="24"/>
        <end position="349"/>
    </location>
</feature>
<evidence type="ECO:0000256" key="3">
    <source>
        <dbReference type="ARBA" id="ARBA00022989"/>
    </source>
</evidence>
<keyword evidence="2 6" id="KW-0812">Transmembrane</keyword>
<feature type="region of interest" description="Disordered" evidence="5">
    <location>
        <begin position="161"/>
        <end position="214"/>
    </location>
</feature>
<keyword evidence="4 6" id="KW-0472">Membrane</keyword>
<evidence type="ECO:0000256" key="2">
    <source>
        <dbReference type="ARBA" id="ARBA00022692"/>
    </source>
</evidence>
<dbReference type="AlphaFoldDB" id="S3CAR1"/>
<dbReference type="VEuPathDB" id="FungiDB:F503_04603"/>
<evidence type="ECO:0000256" key="7">
    <source>
        <dbReference type="SAM" id="SignalP"/>
    </source>
</evidence>
<dbReference type="InterPro" id="IPR051694">
    <property type="entry name" value="Immunoregulatory_rcpt-like"/>
</dbReference>
<keyword evidence="7" id="KW-0732">Signal</keyword>
<feature type="signal peptide" evidence="7">
    <location>
        <begin position="1"/>
        <end position="23"/>
    </location>
</feature>
<evidence type="ECO:0000256" key="6">
    <source>
        <dbReference type="SAM" id="Phobius"/>
    </source>
</evidence>
<feature type="compositionally biased region" description="Polar residues" evidence="5">
    <location>
        <begin position="328"/>
        <end position="342"/>
    </location>
</feature>
<accession>S3CAR1</accession>
<feature type="region of interest" description="Disordered" evidence="5">
    <location>
        <begin position="257"/>
        <end position="349"/>
    </location>
</feature>
<gene>
    <name evidence="8" type="ORF">F503_04603</name>
</gene>
<feature type="transmembrane region" description="Helical" evidence="6">
    <location>
        <begin position="218"/>
        <end position="241"/>
    </location>
</feature>
<dbReference type="PANTHER" id="PTHR15549">
    <property type="entry name" value="PAIRED IMMUNOGLOBULIN-LIKE TYPE 2 RECEPTOR"/>
    <property type="match status" value="1"/>
</dbReference>
<dbReference type="HOGENOM" id="CLU_055859_4_1_1"/>